<evidence type="ECO:0000256" key="1">
    <source>
        <dbReference type="ARBA" id="ARBA00004196"/>
    </source>
</evidence>
<evidence type="ECO:0000313" key="4">
    <source>
        <dbReference type="Proteomes" id="UP001596378"/>
    </source>
</evidence>
<feature type="transmembrane region" description="Helical" evidence="2">
    <location>
        <begin position="177"/>
        <end position="197"/>
    </location>
</feature>
<dbReference type="EMBL" id="JBHTAI010000010">
    <property type="protein sequence ID" value="MFC7150340.1"/>
    <property type="molecule type" value="Genomic_DNA"/>
</dbReference>
<reference evidence="4" key="1">
    <citation type="journal article" date="2019" name="Int. J. Syst. Evol. Microbiol.">
        <title>The Global Catalogue of Microorganisms (GCM) 10K type strain sequencing project: providing services to taxonomists for standard genome sequencing and annotation.</title>
        <authorList>
            <consortium name="The Broad Institute Genomics Platform"/>
            <consortium name="The Broad Institute Genome Sequencing Center for Infectious Disease"/>
            <person name="Wu L."/>
            <person name="Ma J."/>
        </authorList>
    </citation>
    <scope>NUCLEOTIDE SEQUENCE [LARGE SCALE GENOMIC DNA]</scope>
    <source>
        <strain evidence="4">KCTC 12907</strain>
    </source>
</reference>
<evidence type="ECO:0000313" key="3">
    <source>
        <dbReference type="EMBL" id="MFC7150340.1"/>
    </source>
</evidence>
<comment type="caution">
    <text evidence="3">The sequence shown here is derived from an EMBL/GenBank/DDBJ whole genome shotgun (WGS) entry which is preliminary data.</text>
</comment>
<dbReference type="InterPro" id="IPR032694">
    <property type="entry name" value="CopC/D"/>
</dbReference>
<dbReference type="PANTHER" id="PTHR34820:SF4">
    <property type="entry name" value="INNER MEMBRANE PROTEIN YEBZ"/>
    <property type="match status" value="1"/>
</dbReference>
<comment type="subcellular location">
    <subcellularLocation>
        <location evidence="1">Cell envelope</location>
    </subcellularLocation>
</comment>
<sequence length="427" mass="46548">MRTKINRWPAAALAAAVCLFFLLTPGGETSGAGHEHAHGATEGEWATVFGIIGRAAAKGAVMALLGIAVFRAFIWPDMNGDETTERIVRRLEKAAAVVVLYVLMFSDQESAWTLSKMVVAVLTVLVAWDTIPIPRISRSAKLLCPLALIPLIHADGGGGISTSADLLALLAETLHTYSMAIWFGGGLALFCALSQAASEIRTELPFARFMTWSAAAWWGFATTDAGGVLLLWNTRENGAATWILIELLLSVLIALIVRIGYRNWNRDRETKGAYQPFRFKQNLRLSLSLTVVVLLVSALFSRSVPLEGALREPLYWHVMGIDAHMSLRVSPSKGASGQLVRLDIWLPSGMGKPASAEVSLGREERRMTVPLSFKEGGPDPYGFEGFDKYTYEAEGSYIDANGVWKLEVAVVDEAGKSYAYEKEEVLP</sequence>
<evidence type="ECO:0008006" key="5">
    <source>
        <dbReference type="Google" id="ProtNLM"/>
    </source>
</evidence>
<protein>
    <recommendedName>
        <fullName evidence="5">Copper resistance protein CopC</fullName>
    </recommendedName>
</protein>
<feature type="transmembrane region" description="Helical" evidence="2">
    <location>
        <begin position="143"/>
        <end position="171"/>
    </location>
</feature>
<keyword evidence="4" id="KW-1185">Reference proteome</keyword>
<name>A0ABW2FHH7_9BACL</name>
<evidence type="ECO:0000256" key="2">
    <source>
        <dbReference type="SAM" id="Phobius"/>
    </source>
</evidence>
<feature type="transmembrane region" description="Helical" evidence="2">
    <location>
        <begin position="209"/>
        <end position="233"/>
    </location>
</feature>
<dbReference type="PANTHER" id="PTHR34820">
    <property type="entry name" value="INNER MEMBRANE PROTEIN YEBZ"/>
    <property type="match status" value="1"/>
</dbReference>
<feature type="transmembrane region" description="Helical" evidence="2">
    <location>
        <begin position="282"/>
        <end position="300"/>
    </location>
</feature>
<proteinExistence type="predicted"/>
<dbReference type="RefSeq" id="WP_378045744.1">
    <property type="nucleotide sequence ID" value="NZ_JBHMDN010000008.1"/>
</dbReference>
<dbReference type="Proteomes" id="UP001596378">
    <property type="component" value="Unassembled WGS sequence"/>
</dbReference>
<organism evidence="3 4">
    <name type="scientific">Cohnella cellulosilytica</name>
    <dbReference type="NCBI Taxonomy" id="986710"/>
    <lineage>
        <taxon>Bacteria</taxon>
        <taxon>Bacillati</taxon>
        <taxon>Bacillota</taxon>
        <taxon>Bacilli</taxon>
        <taxon>Bacillales</taxon>
        <taxon>Paenibacillaceae</taxon>
        <taxon>Cohnella</taxon>
    </lineage>
</organism>
<keyword evidence="2" id="KW-0812">Transmembrane</keyword>
<accession>A0ABW2FHH7</accession>
<keyword evidence="2" id="KW-1133">Transmembrane helix</keyword>
<gene>
    <name evidence="3" type="ORF">ACFQMJ_17565</name>
</gene>
<feature type="transmembrane region" description="Helical" evidence="2">
    <location>
        <begin position="239"/>
        <end position="261"/>
    </location>
</feature>
<feature type="transmembrane region" description="Helical" evidence="2">
    <location>
        <begin position="55"/>
        <end position="75"/>
    </location>
</feature>
<keyword evidence="2" id="KW-0472">Membrane</keyword>